<evidence type="ECO:0000256" key="3">
    <source>
        <dbReference type="ARBA" id="ARBA00022801"/>
    </source>
</evidence>
<dbReference type="PROSITE" id="PS01324">
    <property type="entry name" value="GLYCOSYL_HYDROL_F4"/>
    <property type="match status" value="1"/>
</dbReference>
<keyword evidence="9" id="KW-0170">Cobalt</keyword>
<dbReference type="GeneID" id="96998646"/>
<dbReference type="InterPro" id="IPR001088">
    <property type="entry name" value="Glyco_hydro_4"/>
</dbReference>
<dbReference type="InterPro" id="IPR015955">
    <property type="entry name" value="Lactate_DH/Glyco_Ohase_4_C"/>
</dbReference>
<feature type="domain" description="Glycosyl hydrolase family 4 C-terminal" evidence="12">
    <location>
        <begin position="195"/>
        <end position="411"/>
    </location>
</feature>
<dbReference type="InterPro" id="IPR036291">
    <property type="entry name" value="NAD(P)-bd_dom_sf"/>
</dbReference>
<accession>H3NMT1</accession>
<feature type="active site" description="Proton donor" evidence="7">
    <location>
        <position position="171"/>
    </location>
</feature>
<feature type="binding site" evidence="8">
    <location>
        <position position="281"/>
    </location>
    <ligand>
        <name>substrate</name>
    </ligand>
</feature>
<dbReference type="PATRIC" id="fig|883114.3.peg.635"/>
<dbReference type="PRINTS" id="PR00732">
    <property type="entry name" value="GLHYDRLASE4"/>
</dbReference>
<evidence type="ECO:0000259" key="12">
    <source>
        <dbReference type="Pfam" id="PF11975"/>
    </source>
</evidence>
<dbReference type="Gene3D" id="3.90.110.10">
    <property type="entry name" value="Lactate dehydrogenase/glycoside hydrolase, family 4, C-terminal"/>
    <property type="match status" value="1"/>
</dbReference>
<keyword evidence="2 9" id="KW-0479">Metal-binding</keyword>
<evidence type="ECO:0000313" key="14">
    <source>
        <dbReference type="Proteomes" id="UP000004191"/>
    </source>
</evidence>
<reference evidence="13 14" key="1">
    <citation type="submission" date="2012-01" db="EMBL/GenBank/DDBJ databases">
        <title>The Genome Sequence of Helcococcus kunzii ATCC 51366.</title>
        <authorList>
            <consortium name="The Broad Institute Genome Sequencing Platform"/>
            <person name="Earl A."/>
            <person name="Ward D."/>
            <person name="Feldgarden M."/>
            <person name="Gevers D."/>
            <person name="Huys G."/>
            <person name="Young S.K."/>
            <person name="Zeng Q."/>
            <person name="Gargeya S."/>
            <person name="Fitzgerald M."/>
            <person name="Haas B."/>
            <person name="Abouelleil A."/>
            <person name="Alvarado L."/>
            <person name="Arachchi H.M."/>
            <person name="Berlin A."/>
            <person name="Chapman S.B."/>
            <person name="Gearin G."/>
            <person name="Goldberg J."/>
            <person name="Griggs A."/>
            <person name="Gujja S."/>
            <person name="Hansen M."/>
            <person name="Heiman D."/>
            <person name="Howarth C."/>
            <person name="Larimer J."/>
            <person name="Lui A."/>
            <person name="MacDonald P.J.P."/>
            <person name="McCowen C."/>
            <person name="Montmayeur A."/>
            <person name="Murphy C."/>
            <person name="Neiman D."/>
            <person name="Pearson M."/>
            <person name="Priest M."/>
            <person name="Roberts A."/>
            <person name="Saif S."/>
            <person name="Shea T."/>
            <person name="Sisk P."/>
            <person name="Stolte C."/>
            <person name="Sykes S."/>
            <person name="Wortman J."/>
            <person name="Nusbaum C."/>
            <person name="Birren B."/>
        </authorList>
    </citation>
    <scope>NUCLEOTIDE SEQUENCE [LARGE SCALE GENOMIC DNA]</scope>
    <source>
        <strain evidence="13 14">ATCC 51366</strain>
    </source>
</reference>
<keyword evidence="14" id="KW-1185">Reference proteome</keyword>
<proteinExistence type="inferred from homology"/>
<feature type="site" description="Increases basicity of active site Tyr" evidence="10">
    <location>
        <position position="110"/>
    </location>
</feature>
<evidence type="ECO:0000313" key="13">
    <source>
        <dbReference type="EMBL" id="EHR34672.1"/>
    </source>
</evidence>
<evidence type="ECO:0000256" key="4">
    <source>
        <dbReference type="ARBA" id="ARBA00023027"/>
    </source>
</evidence>
<dbReference type="GO" id="GO:0004553">
    <property type="term" value="F:hydrolase activity, hydrolyzing O-glycosyl compounds"/>
    <property type="evidence" value="ECO:0007669"/>
    <property type="project" value="InterPro"/>
</dbReference>
<dbReference type="eggNOG" id="COG1486">
    <property type="taxonomic scope" value="Bacteria"/>
</dbReference>
<evidence type="ECO:0000256" key="10">
    <source>
        <dbReference type="PIRSR" id="PIRSR601088-4"/>
    </source>
</evidence>
<keyword evidence="9" id="KW-0408">Iron</keyword>
<keyword evidence="6 11" id="KW-0326">Glycosidase</keyword>
<keyword evidence="3 11" id="KW-0378">Hydrolase</keyword>
<dbReference type="Pfam" id="PF02056">
    <property type="entry name" value="Glyco_hydro_4"/>
    <property type="match status" value="1"/>
</dbReference>
<feature type="binding site" evidence="9">
    <location>
        <position position="200"/>
    </location>
    <ligand>
        <name>Mn(2+)</name>
        <dbReference type="ChEBI" id="CHEBI:29035"/>
    </ligand>
</feature>
<dbReference type="SUPFAM" id="SSF51735">
    <property type="entry name" value="NAD(P)-binding Rossmann-fold domains"/>
    <property type="match status" value="1"/>
</dbReference>
<sequence>MEKQVITIAGGGSTFTPGIVGALFYRDDFPVKEIRLYDNNKDRNQRSGVIVDYIIKQNNLENEISLVVTEDPEVAFTGVNFIFCQLRVGLMKMREKDEKIPLKYDLVGQETCGLGGFSYGLRSIGGMLEIAEYVTKYCPDAWILNYTNPEAIIAEAINRKYPKLKIINACDMTISIMETIAENYDLDMSNWEADYYGLNHFGWFTKIYDTKQEKDIMPELLDLLVNKELKAKEGQDPSWNEAFSMISYIVKKFPGYIPNNYLEYYLFPDKFVERADKNYTRANEVMDGREKMIQKLADSIKNGDLEDNEIEVGVHGKYIVDIASSILNNRGDRFILIVRNNGIILNFRSDSMIEVPVYVNKTGPEPVNTDIKINDFHKGLMEKQNAAEQLLVDGFFENSSNKVLEAFTLNATCPSADLAQTVLDEFIVANGDYWPKLK</sequence>
<dbReference type="STRING" id="883114.HMPREF9709_00642"/>
<dbReference type="Proteomes" id="UP000004191">
    <property type="component" value="Unassembled WGS sequence"/>
</dbReference>
<evidence type="ECO:0000256" key="6">
    <source>
        <dbReference type="ARBA" id="ARBA00023295"/>
    </source>
</evidence>
<evidence type="ECO:0000256" key="1">
    <source>
        <dbReference type="ARBA" id="ARBA00010141"/>
    </source>
</evidence>
<name>H3NMT1_9FIRM</name>
<dbReference type="GO" id="GO:0046872">
    <property type="term" value="F:metal ion binding"/>
    <property type="evidence" value="ECO:0007669"/>
    <property type="project" value="UniProtKB-KW"/>
</dbReference>
<dbReference type="AlphaFoldDB" id="H3NMT1"/>
<dbReference type="OrthoDB" id="9808275at2"/>
<comment type="caution">
    <text evidence="13">The sequence shown here is derived from an EMBL/GenBank/DDBJ whole genome shotgun (WGS) entry which is preliminary data.</text>
</comment>
<feature type="active site" description="Proton acceptor" evidence="7">
    <location>
        <position position="261"/>
    </location>
</feature>
<evidence type="ECO:0000256" key="7">
    <source>
        <dbReference type="PIRSR" id="PIRSR601088-1"/>
    </source>
</evidence>
<dbReference type="PANTHER" id="PTHR32092:SF14">
    <property type="entry name" value="MALTOSE-6'-PHOSPHATE GLUCOSIDASE"/>
    <property type="match status" value="1"/>
</dbReference>
<dbReference type="Pfam" id="PF11975">
    <property type="entry name" value="Glyco_hydro_4C"/>
    <property type="match status" value="1"/>
</dbReference>
<feature type="binding site" evidence="9">
    <location>
        <position position="170"/>
    </location>
    <ligand>
        <name>Mn(2+)</name>
        <dbReference type="ChEBI" id="CHEBI:29035"/>
    </ligand>
</feature>
<feature type="binding site" evidence="8">
    <location>
        <position position="94"/>
    </location>
    <ligand>
        <name>substrate</name>
    </ligand>
</feature>
<evidence type="ECO:0000256" key="2">
    <source>
        <dbReference type="ARBA" id="ARBA00022723"/>
    </source>
</evidence>
<dbReference type="RefSeq" id="WP_005397914.1">
    <property type="nucleotide sequence ID" value="NZ_JH601088.1"/>
</dbReference>
<evidence type="ECO:0000256" key="11">
    <source>
        <dbReference type="RuleBase" id="RU361152"/>
    </source>
</evidence>
<dbReference type="InterPro" id="IPR019802">
    <property type="entry name" value="GlycHydrolase_4_CS"/>
</dbReference>
<evidence type="ECO:0000256" key="5">
    <source>
        <dbReference type="ARBA" id="ARBA00023211"/>
    </source>
</evidence>
<keyword evidence="9" id="KW-0533">Nickel</keyword>
<feature type="binding site" evidence="8">
    <location>
        <position position="148"/>
    </location>
    <ligand>
        <name>substrate</name>
    </ligand>
</feature>
<dbReference type="PANTHER" id="PTHR32092">
    <property type="entry name" value="6-PHOSPHO-BETA-GLUCOSIDASE-RELATED"/>
    <property type="match status" value="1"/>
</dbReference>
<dbReference type="EMBL" id="AGEI01000019">
    <property type="protein sequence ID" value="EHR34672.1"/>
    <property type="molecule type" value="Genomic_DNA"/>
</dbReference>
<comment type="cofactor">
    <cofactor evidence="11">
        <name>NAD(+)</name>
        <dbReference type="ChEBI" id="CHEBI:57540"/>
    </cofactor>
    <text evidence="11">Binds 1 NAD(+) per subunit.</text>
</comment>
<organism evidence="13 14">
    <name type="scientific">Helcococcus kunzii ATCC 51366</name>
    <dbReference type="NCBI Taxonomy" id="883114"/>
    <lineage>
        <taxon>Bacteria</taxon>
        <taxon>Bacillati</taxon>
        <taxon>Bacillota</taxon>
        <taxon>Tissierellia</taxon>
        <taxon>Tissierellales</taxon>
        <taxon>Peptoniphilaceae</taxon>
        <taxon>Helcococcus</taxon>
    </lineage>
</organism>
<evidence type="ECO:0000256" key="8">
    <source>
        <dbReference type="PIRSR" id="PIRSR601088-2"/>
    </source>
</evidence>
<gene>
    <name evidence="13" type="ORF">HMPREF9709_00642</name>
</gene>
<dbReference type="GO" id="GO:0005975">
    <property type="term" value="P:carbohydrate metabolic process"/>
    <property type="evidence" value="ECO:0007669"/>
    <property type="project" value="InterPro"/>
</dbReference>
<dbReference type="GO" id="GO:0016616">
    <property type="term" value="F:oxidoreductase activity, acting on the CH-OH group of donors, NAD or NADP as acceptor"/>
    <property type="evidence" value="ECO:0007669"/>
    <property type="project" value="InterPro"/>
</dbReference>
<dbReference type="InterPro" id="IPR022616">
    <property type="entry name" value="Glyco_hydro_4_C"/>
</dbReference>
<dbReference type="HOGENOM" id="CLU_045951_2_0_9"/>
<dbReference type="SUPFAM" id="SSF56327">
    <property type="entry name" value="LDH C-terminal domain-like"/>
    <property type="match status" value="1"/>
</dbReference>
<keyword evidence="4 11" id="KW-0520">NAD</keyword>
<comment type="similarity">
    <text evidence="1 11">Belongs to the glycosyl hydrolase 4 family.</text>
</comment>
<keyword evidence="5 9" id="KW-0464">Manganese</keyword>
<protein>
    <recommendedName>
        <fullName evidence="12">Glycosyl hydrolase family 4 C-terminal domain-containing protein</fullName>
    </recommendedName>
</protein>
<evidence type="ECO:0000256" key="9">
    <source>
        <dbReference type="PIRSR" id="PIRSR601088-3"/>
    </source>
</evidence>
<dbReference type="Gene3D" id="3.40.50.720">
    <property type="entry name" value="NAD(P)-binding Rossmann-like Domain"/>
    <property type="match status" value="1"/>
</dbReference>